<evidence type="ECO:0000313" key="3">
    <source>
        <dbReference type="Proteomes" id="UP000266723"/>
    </source>
</evidence>
<gene>
    <name evidence="2" type="ORF">DY000_02016330</name>
</gene>
<name>A0ABQ7CXH1_BRACR</name>
<comment type="caution">
    <text evidence="2">The sequence shown here is derived from an EMBL/GenBank/DDBJ whole genome shotgun (WGS) entry which is preliminary data.</text>
</comment>
<evidence type="ECO:0000313" key="2">
    <source>
        <dbReference type="EMBL" id="KAF3564636.1"/>
    </source>
</evidence>
<protein>
    <submittedName>
        <fullName evidence="2">Uncharacterized protein</fullName>
    </submittedName>
</protein>
<dbReference type="Proteomes" id="UP000266723">
    <property type="component" value="Unassembled WGS sequence"/>
</dbReference>
<sequence>MNDKSSLLKESLDSNELGGLTVGVENCYDEVNVQISEEENVETFFDKYFFEIDSSLRKALRRKRESSDKSSKWVATQQPNACSARSLHSNRARAKARSLRSDRASIPLEQKLGRYVATERSSARSLRSDRTFIRSVATGDPKAGVLPGVWRNSIPEFFPNSLPVIALFRHRTRGVTCALKSTGVAHSQQASLRQDIAPVIPLSRFPLRLEPYSKPGGLSVSLTSDRGGIGVGAGPDAGANRVRDLLRLPFLASPSPLSLLINCSLVVGTLSSATPLVGSASSVGEDELADWRSRYSLPSSIVLRVPTPEERTSSYIPREIAVYKAFFYSGLRGTIPALIAGLCNLFEISPSQLNPPTWRILIAIQNLGDLEYLSLGINETTRSFIWDPEVLSLGSGTETRAQSLCSNPEILQSDPEIVVGTRRVSGISDKVAIDGLKKTLWYKSKFRKWITLDKPRTIQDALHKAMDYIIIEEKTKVLSQKNKLTKPSSKDVEPKTKKKNSRNDKYVHHEGEELRGAHNYAINSDQGRTTGNTWTRNQGYDENTFCEFHQSRGHSTTNCKVLGARQGSTRGKCSSKKPIQG</sequence>
<keyword evidence="3" id="KW-1185">Reference proteome</keyword>
<reference evidence="2 3" key="1">
    <citation type="journal article" date="2020" name="BMC Genomics">
        <title>Intraspecific diversification of the crop wild relative Brassica cretica Lam. using demographic model selection.</title>
        <authorList>
            <person name="Kioukis A."/>
            <person name="Michalopoulou V.A."/>
            <person name="Briers L."/>
            <person name="Pirintsos S."/>
            <person name="Studholme D.J."/>
            <person name="Pavlidis P."/>
            <person name="Sarris P.F."/>
        </authorList>
    </citation>
    <scope>NUCLEOTIDE SEQUENCE [LARGE SCALE GENOMIC DNA]</scope>
    <source>
        <strain evidence="3">cv. PFS-1207/04</strain>
    </source>
</reference>
<evidence type="ECO:0000256" key="1">
    <source>
        <dbReference type="SAM" id="MobiDB-lite"/>
    </source>
</evidence>
<feature type="compositionally biased region" description="Basic and acidic residues" evidence="1">
    <location>
        <begin position="488"/>
        <end position="516"/>
    </location>
</feature>
<feature type="compositionally biased region" description="Polar residues" evidence="1">
    <location>
        <begin position="73"/>
        <end position="87"/>
    </location>
</feature>
<feature type="region of interest" description="Disordered" evidence="1">
    <location>
        <begin position="67"/>
        <end position="89"/>
    </location>
</feature>
<accession>A0ABQ7CXH1</accession>
<organism evidence="2 3">
    <name type="scientific">Brassica cretica</name>
    <name type="common">Mustard</name>
    <dbReference type="NCBI Taxonomy" id="69181"/>
    <lineage>
        <taxon>Eukaryota</taxon>
        <taxon>Viridiplantae</taxon>
        <taxon>Streptophyta</taxon>
        <taxon>Embryophyta</taxon>
        <taxon>Tracheophyta</taxon>
        <taxon>Spermatophyta</taxon>
        <taxon>Magnoliopsida</taxon>
        <taxon>eudicotyledons</taxon>
        <taxon>Gunneridae</taxon>
        <taxon>Pentapetalae</taxon>
        <taxon>rosids</taxon>
        <taxon>malvids</taxon>
        <taxon>Brassicales</taxon>
        <taxon>Brassicaceae</taxon>
        <taxon>Brassiceae</taxon>
        <taxon>Brassica</taxon>
    </lineage>
</organism>
<dbReference type="EMBL" id="QGKV02000759">
    <property type="protein sequence ID" value="KAF3564636.1"/>
    <property type="molecule type" value="Genomic_DNA"/>
</dbReference>
<proteinExistence type="predicted"/>
<feature type="compositionally biased region" description="Polar residues" evidence="1">
    <location>
        <begin position="521"/>
        <end position="536"/>
    </location>
</feature>
<feature type="region of interest" description="Disordered" evidence="1">
    <location>
        <begin position="481"/>
        <end position="536"/>
    </location>
</feature>